<evidence type="ECO:0000313" key="10">
    <source>
        <dbReference type="Proteomes" id="UP001196509"/>
    </source>
</evidence>
<keyword evidence="2" id="KW-0813">Transport</keyword>
<dbReference type="InterPro" id="IPR055140">
    <property type="entry name" value="Thiolase_C_2"/>
</dbReference>
<evidence type="ECO:0000256" key="6">
    <source>
        <dbReference type="ARBA" id="ARBA00032316"/>
    </source>
</evidence>
<keyword evidence="5" id="KW-0446">Lipid-binding</keyword>
<dbReference type="GO" id="GO:0008289">
    <property type="term" value="F:lipid binding"/>
    <property type="evidence" value="ECO:0007669"/>
    <property type="project" value="UniProtKB-KW"/>
</dbReference>
<dbReference type="PROSITE" id="PS00737">
    <property type="entry name" value="THIOLASE_2"/>
    <property type="match status" value="1"/>
</dbReference>
<reference evidence="9" key="1">
    <citation type="submission" date="2021-08" db="EMBL/GenBank/DDBJ databases">
        <title>Hoeflea bacterium WL0058 sp. nov., isolated from the sediment.</title>
        <authorList>
            <person name="Wang L."/>
            <person name="Zhang D."/>
        </authorList>
    </citation>
    <scope>NUCLEOTIDE SEQUENCE</scope>
    <source>
        <strain evidence="9">WL0058</strain>
    </source>
</reference>
<protein>
    <recommendedName>
        <fullName evidence="1">propanoyl-CoA C-acyltransferase</fullName>
        <ecNumber evidence="1">2.3.1.176</ecNumber>
    </recommendedName>
    <alternativeName>
        <fullName evidence="6">Propanoyl-CoA C-acyltransferase</fullName>
    </alternativeName>
</protein>
<dbReference type="InterPro" id="IPR016039">
    <property type="entry name" value="Thiolase-like"/>
</dbReference>
<dbReference type="InterPro" id="IPR002155">
    <property type="entry name" value="Thiolase"/>
</dbReference>
<dbReference type="Proteomes" id="UP001196509">
    <property type="component" value="Unassembled WGS sequence"/>
</dbReference>
<gene>
    <name evidence="9" type="ORF">K1W69_03525</name>
</gene>
<accession>A0AAE3CZT1</accession>
<name>A0AAE3CZT1_9HYPH</name>
<evidence type="ECO:0000313" key="9">
    <source>
        <dbReference type="EMBL" id="MBW8636247.1"/>
    </source>
</evidence>
<evidence type="ECO:0000259" key="8">
    <source>
        <dbReference type="Pfam" id="PF22691"/>
    </source>
</evidence>
<dbReference type="InterPro" id="IPR020616">
    <property type="entry name" value="Thiolase_N"/>
</dbReference>
<evidence type="ECO:0000256" key="5">
    <source>
        <dbReference type="ARBA" id="ARBA00023121"/>
    </source>
</evidence>
<feature type="domain" description="Thiolase C-terminal" evidence="8">
    <location>
        <begin position="235"/>
        <end position="360"/>
    </location>
</feature>
<dbReference type="Gene3D" id="3.40.47.10">
    <property type="match status" value="1"/>
</dbReference>
<dbReference type="EC" id="2.3.1.176" evidence="1"/>
<dbReference type="AlphaFoldDB" id="A0AAE3CZT1"/>
<dbReference type="SUPFAM" id="SSF53901">
    <property type="entry name" value="Thiolase-like"/>
    <property type="match status" value="2"/>
</dbReference>
<keyword evidence="10" id="KW-1185">Reference proteome</keyword>
<dbReference type="CDD" id="cd00829">
    <property type="entry name" value="SCP-x_thiolase"/>
    <property type="match status" value="1"/>
</dbReference>
<dbReference type="PANTHER" id="PTHR42870:SF1">
    <property type="entry name" value="NON-SPECIFIC LIPID-TRANSFER PROTEIN-LIKE 2"/>
    <property type="match status" value="1"/>
</dbReference>
<dbReference type="PIRSF" id="PIRSF000429">
    <property type="entry name" value="Ac-CoA_Ac_transf"/>
    <property type="match status" value="1"/>
</dbReference>
<evidence type="ECO:0000256" key="1">
    <source>
        <dbReference type="ARBA" id="ARBA00012352"/>
    </source>
</evidence>
<proteinExistence type="predicted"/>
<evidence type="ECO:0000256" key="2">
    <source>
        <dbReference type="ARBA" id="ARBA00022448"/>
    </source>
</evidence>
<comment type="caution">
    <text evidence="9">The sequence shown here is derived from an EMBL/GenBank/DDBJ whole genome shotgun (WGS) entry which is preliminary data.</text>
</comment>
<evidence type="ECO:0000256" key="3">
    <source>
        <dbReference type="ARBA" id="ARBA00022679"/>
    </source>
</evidence>
<dbReference type="GO" id="GO:0006869">
    <property type="term" value="P:lipid transport"/>
    <property type="evidence" value="ECO:0007669"/>
    <property type="project" value="UniProtKB-KW"/>
</dbReference>
<dbReference type="EMBL" id="JAICBX010000001">
    <property type="protein sequence ID" value="MBW8636247.1"/>
    <property type="molecule type" value="Genomic_DNA"/>
</dbReference>
<evidence type="ECO:0000259" key="7">
    <source>
        <dbReference type="Pfam" id="PF00108"/>
    </source>
</evidence>
<dbReference type="GO" id="GO:0003988">
    <property type="term" value="F:acetyl-CoA C-acyltransferase activity"/>
    <property type="evidence" value="ECO:0007669"/>
    <property type="project" value="UniProtKB-ARBA"/>
</dbReference>
<keyword evidence="3" id="KW-0808">Transferase</keyword>
<organism evidence="9 10">
    <name type="scientific">Flavimaribacter sediminis</name>
    <dbReference type="NCBI Taxonomy" id="2865987"/>
    <lineage>
        <taxon>Bacteria</taxon>
        <taxon>Pseudomonadati</taxon>
        <taxon>Pseudomonadota</taxon>
        <taxon>Alphaproteobacteria</taxon>
        <taxon>Hyphomicrobiales</taxon>
        <taxon>Rhizobiaceae</taxon>
        <taxon>Flavimaribacter</taxon>
    </lineage>
</organism>
<feature type="domain" description="Thiolase N-terminal" evidence="7">
    <location>
        <begin position="1"/>
        <end position="208"/>
    </location>
</feature>
<dbReference type="Pfam" id="PF00108">
    <property type="entry name" value="Thiolase_N"/>
    <property type="match status" value="1"/>
</dbReference>
<dbReference type="InterPro" id="IPR020613">
    <property type="entry name" value="Thiolase_CS"/>
</dbReference>
<sequence length="376" mass="39183">MTAFGRHETRTMTDLGCEAVTGALEDAGVAPRDVQAAYCGSAMAALVHGETGLGQSVLMELGVRGIPVVNVENACATGATALHLAWRDVAWGIHDVVLAFGVDKAVMPKGTVLKAGTTQFEAQLGDIFPGTFALIARRHMESYGTTPAQLARVSVKNHDNGMLNPLAQFNKPVSLETVLASPMIAEPLTLLSCCPNSDGAAAAIVCSKEWLSRSDNDALRIAASVLVSGDYEPLRDMTCWDSEKRCVNQAYEDAGLGVEDLDVIEVHDAFTISEIIHCETLGLCAPGDGGALIESGATSLGGSIVVNPSGGLLARGHPPGASGLAQIHELAAQLRCMAGRRQITGARVGLAQIMGGNKANDAQACAVHILVNDVTY</sequence>
<dbReference type="RefSeq" id="WP_220226947.1">
    <property type="nucleotide sequence ID" value="NZ_JAICBX010000001.1"/>
</dbReference>
<dbReference type="Pfam" id="PF22691">
    <property type="entry name" value="Thiolase_C_1"/>
    <property type="match status" value="1"/>
</dbReference>
<evidence type="ECO:0000256" key="4">
    <source>
        <dbReference type="ARBA" id="ARBA00023055"/>
    </source>
</evidence>
<keyword evidence="4" id="KW-0445">Lipid transport</keyword>
<dbReference type="PANTHER" id="PTHR42870">
    <property type="entry name" value="ACETYL-COA C-ACETYLTRANSFERASE"/>
    <property type="match status" value="1"/>
</dbReference>